<dbReference type="InterPro" id="IPR007462">
    <property type="entry name" value="COV1-like"/>
</dbReference>
<feature type="transmembrane region" description="Helical" evidence="1">
    <location>
        <begin position="12"/>
        <end position="36"/>
    </location>
</feature>
<keyword evidence="1" id="KW-0812">Transmembrane</keyword>
<feature type="transmembrane region" description="Helical" evidence="1">
    <location>
        <begin position="56"/>
        <end position="79"/>
    </location>
</feature>
<dbReference type="EMBL" id="FNWL01000001">
    <property type="protein sequence ID" value="SEH11862.1"/>
    <property type="molecule type" value="Genomic_DNA"/>
</dbReference>
<keyword evidence="3" id="KW-1185">Reference proteome</keyword>
<dbReference type="PANTHER" id="PTHR31876:SF26">
    <property type="entry name" value="PROTEIN LIKE COV 2"/>
    <property type="match status" value="1"/>
</dbReference>
<evidence type="ECO:0000313" key="3">
    <source>
        <dbReference type="Proteomes" id="UP000199112"/>
    </source>
</evidence>
<dbReference type="RefSeq" id="WP_090504783.1">
    <property type="nucleotide sequence ID" value="NZ_FNWL01000001.1"/>
</dbReference>
<evidence type="ECO:0000256" key="1">
    <source>
        <dbReference type="SAM" id="Phobius"/>
    </source>
</evidence>
<reference evidence="3" key="1">
    <citation type="submission" date="2016-10" db="EMBL/GenBank/DDBJ databases">
        <authorList>
            <person name="Varghese N."/>
            <person name="Submissions S."/>
        </authorList>
    </citation>
    <scope>NUCLEOTIDE SEQUENCE [LARGE SCALE GENOMIC DNA]</scope>
    <source>
        <strain evidence="3">CGMCC 1.8981</strain>
    </source>
</reference>
<dbReference type="Proteomes" id="UP000199112">
    <property type="component" value="Unassembled WGS sequence"/>
</dbReference>
<keyword evidence="1" id="KW-0472">Membrane</keyword>
<evidence type="ECO:0000313" key="2">
    <source>
        <dbReference type="EMBL" id="SEH11862.1"/>
    </source>
</evidence>
<keyword evidence="1" id="KW-1133">Transmembrane helix</keyword>
<protein>
    <submittedName>
        <fullName evidence="2">Uncharacterized membrane protein</fullName>
    </submittedName>
</protein>
<name>A0A1H6FND4_9EURY</name>
<gene>
    <name evidence="2" type="ORF">SAMN04487967_0550</name>
</gene>
<sequence>MSSLKGDFGRGLIVVGPVLVTLAILYILYSFIARFTPAVLINADVLGVFLPGINEFVLAQLAALLRVLTFVALLCLAMYGIGQTTDTTTGEVLEGIVDYLANRVPLIRVIYNASKTATETALGAGDTLQTPVRLETWNGLRMTAFKTGRTTTDGRVLLFLPTSPNITTGFVLEVSPNEITELDETVEEALTRVVSAGFGDADRAEADIDELSLSVVGEMEIERGPGKK</sequence>
<organism evidence="2 3">
    <name type="scientific">Natronorubrum sediminis</name>
    <dbReference type="NCBI Taxonomy" id="640943"/>
    <lineage>
        <taxon>Archaea</taxon>
        <taxon>Methanobacteriati</taxon>
        <taxon>Methanobacteriota</taxon>
        <taxon>Stenosarchaea group</taxon>
        <taxon>Halobacteria</taxon>
        <taxon>Halobacteriales</taxon>
        <taxon>Natrialbaceae</taxon>
        <taxon>Natronorubrum</taxon>
    </lineage>
</organism>
<proteinExistence type="predicted"/>
<dbReference type="AlphaFoldDB" id="A0A1H6FND4"/>
<accession>A0A1H6FND4</accession>
<dbReference type="Pfam" id="PF04367">
    <property type="entry name" value="DUF502"/>
    <property type="match status" value="1"/>
</dbReference>
<dbReference type="OrthoDB" id="156682at2157"/>
<dbReference type="PANTHER" id="PTHR31876">
    <property type="entry name" value="COV-LIKE PROTEIN 1"/>
    <property type="match status" value="1"/>
</dbReference>